<dbReference type="STRING" id="1802270.A3C07_03790"/>
<protein>
    <submittedName>
        <fullName evidence="1">Uncharacterized protein</fullName>
    </submittedName>
</protein>
<proteinExistence type="predicted"/>
<dbReference type="AlphaFoldDB" id="A0A1G2KQ41"/>
<evidence type="ECO:0000313" key="1">
    <source>
        <dbReference type="EMBL" id="OHA00722.1"/>
    </source>
</evidence>
<sequence>MKKKGASHKKTKQLEREESLYKEFLKQPANSFWLVAAHLLVLQHFHTNKRKKLTATERMRLKYAQKIGKRILTHFPPSKHSLNRNVLETIAIIESGLKAKKAKNILQQADDAFDG</sequence>
<comment type="caution">
    <text evidence="1">The sequence shown here is derived from an EMBL/GenBank/DDBJ whole genome shotgun (WGS) entry which is preliminary data.</text>
</comment>
<evidence type="ECO:0000313" key="2">
    <source>
        <dbReference type="Proteomes" id="UP000179023"/>
    </source>
</evidence>
<organism evidence="1 2">
    <name type="scientific">Candidatus Sungbacteria bacterium RIFCSPHIGHO2_02_FULL_47_11</name>
    <dbReference type="NCBI Taxonomy" id="1802270"/>
    <lineage>
        <taxon>Bacteria</taxon>
        <taxon>Candidatus Sungiibacteriota</taxon>
    </lineage>
</organism>
<name>A0A1G2KQ41_9BACT</name>
<gene>
    <name evidence="1" type="ORF">A3C07_03790</name>
</gene>
<accession>A0A1G2KQ41</accession>
<dbReference type="Proteomes" id="UP000179023">
    <property type="component" value="Unassembled WGS sequence"/>
</dbReference>
<dbReference type="EMBL" id="MHQI01000008">
    <property type="protein sequence ID" value="OHA00722.1"/>
    <property type="molecule type" value="Genomic_DNA"/>
</dbReference>
<reference evidence="1 2" key="1">
    <citation type="journal article" date="2016" name="Nat. Commun.">
        <title>Thousands of microbial genomes shed light on interconnected biogeochemical processes in an aquifer system.</title>
        <authorList>
            <person name="Anantharaman K."/>
            <person name="Brown C.T."/>
            <person name="Hug L.A."/>
            <person name="Sharon I."/>
            <person name="Castelle C.J."/>
            <person name="Probst A.J."/>
            <person name="Thomas B.C."/>
            <person name="Singh A."/>
            <person name="Wilkins M.J."/>
            <person name="Karaoz U."/>
            <person name="Brodie E.L."/>
            <person name="Williams K.H."/>
            <person name="Hubbard S.S."/>
            <person name="Banfield J.F."/>
        </authorList>
    </citation>
    <scope>NUCLEOTIDE SEQUENCE [LARGE SCALE GENOMIC DNA]</scope>
</reference>